<evidence type="ECO:0000259" key="4">
    <source>
        <dbReference type="SMART" id="SM00857"/>
    </source>
</evidence>
<dbReference type="Pfam" id="PF00239">
    <property type="entry name" value="Resolvase"/>
    <property type="match status" value="1"/>
</dbReference>
<sequence>MESKVPTLYIYSRVSSAKQAGEGRSGMLRQESGANIAQELEEFRGMPCRVFDDSGMSAHSGKNIDQGQLGQFVEACRNGDVASGSVLAMEHLDRFTRLSLTNAQRILNDVLLSGVSVYCWSSGQRYEKDDLLSAITAVLELKAANDYSEKIRQRVTSSALLVLKAIKENKRDADGHLLAMKSFGSNKWWACVKTGYVKPHPVHFKAAKKIIELTLLGWGSRRVLDFLNANQEEFPPPSCTYNKIQKGWGSGLVATFHHSRTLIGEKSITIEGEKHVIKDYYPKLCTPLEFRKIRELKQEKKTIRRGDANGLITGMGIAECFHCKSTIHARRTNSVHTYESVVYRCATKARSSKLCKSASIDSRYLETMLIKMIGSYIYQPPPADTSKADALELEIQELGNQAESIMDLMIKAKTGQDMLIARFDQINEEKELKQKQLEEEMEVFNEEVNTDVFLSIPPTILDYNNDEARGQVRLLIRACVRKIVLVIDKGQVEAMITLRDGSIRHAVLVNRKQYTDLSFDAIHATGDGRQLASYASVQNNWVGIDRKGNEISLLDDDWNTDFSNFYQ</sequence>
<feature type="coiled-coil region" evidence="3">
    <location>
        <begin position="388"/>
        <end position="447"/>
    </location>
</feature>
<organism evidence="5 6">
    <name type="scientific">Oceanisphaera ostreae</name>
    <dbReference type="NCBI Taxonomy" id="914151"/>
    <lineage>
        <taxon>Bacteria</taxon>
        <taxon>Pseudomonadati</taxon>
        <taxon>Pseudomonadota</taxon>
        <taxon>Gammaproteobacteria</taxon>
        <taxon>Aeromonadales</taxon>
        <taxon>Aeromonadaceae</taxon>
        <taxon>Oceanisphaera</taxon>
    </lineage>
</organism>
<evidence type="ECO:0000313" key="5">
    <source>
        <dbReference type="EMBL" id="MFD1006748.1"/>
    </source>
</evidence>
<feature type="domain" description="Resolvase/invertase-type recombinase catalytic" evidence="4">
    <location>
        <begin position="8"/>
        <end position="167"/>
    </location>
</feature>
<dbReference type="SUPFAM" id="SSF53041">
    <property type="entry name" value="Resolvase-like"/>
    <property type="match status" value="1"/>
</dbReference>
<comment type="caution">
    <text evidence="5">The sequence shown here is derived from an EMBL/GenBank/DDBJ whole genome shotgun (WGS) entry which is preliminary data.</text>
</comment>
<evidence type="ECO:0000256" key="1">
    <source>
        <dbReference type="ARBA" id="ARBA00023125"/>
    </source>
</evidence>
<dbReference type="InterPro" id="IPR050639">
    <property type="entry name" value="SSR_resolvase"/>
</dbReference>
<keyword evidence="3" id="KW-0175">Coiled coil</keyword>
<keyword evidence="1" id="KW-0238">DNA-binding</keyword>
<protein>
    <submittedName>
        <fullName evidence="5">Recombinase family protein</fullName>
    </submittedName>
</protein>
<dbReference type="PANTHER" id="PTHR30461:SF2">
    <property type="entry name" value="SERINE RECOMBINASE PINE-RELATED"/>
    <property type="match status" value="1"/>
</dbReference>
<keyword evidence="6" id="KW-1185">Reference proteome</keyword>
<dbReference type="InterPro" id="IPR006119">
    <property type="entry name" value="Resolv_N"/>
</dbReference>
<dbReference type="SMART" id="SM00857">
    <property type="entry name" value="Resolvase"/>
    <property type="match status" value="1"/>
</dbReference>
<dbReference type="EMBL" id="JBHTJS010000002">
    <property type="protein sequence ID" value="MFD1006748.1"/>
    <property type="molecule type" value="Genomic_DNA"/>
</dbReference>
<dbReference type="RefSeq" id="WP_379556671.1">
    <property type="nucleotide sequence ID" value="NZ_JBHTJS010000002.1"/>
</dbReference>
<gene>
    <name evidence="5" type="ORF">ACFQ1C_01010</name>
</gene>
<name>A0ABW3KCV5_9GAMM</name>
<keyword evidence="2" id="KW-0233">DNA recombination</keyword>
<dbReference type="InterPro" id="IPR036162">
    <property type="entry name" value="Resolvase-like_N_sf"/>
</dbReference>
<dbReference type="Proteomes" id="UP001597048">
    <property type="component" value="Unassembled WGS sequence"/>
</dbReference>
<dbReference type="Gene3D" id="3.40.50.1390">
    <property type="entry name" value="Resolvase, N-terminal catalytic domain"/>
    <property type="match status" value="1"/>
</dbReference>
<evidence type="ECO:0000256" key="3">
    <source>
        <dbReference type="SAM" id="Coils"/>
    </source>
</evidence>
<dbReference type="PANTHER" id="PTHR30461">
    <property type="entry name" value="DNA-INVERTASE FROM LAMBDOID PROPHAGE"/>
    <property type="match status" value="1"/>
</dbReference>
<evidence type="ECO:0000313" key="6">
    <source>
        <dbReference type="Proteomes" id="UP001597048"/>
    </source>
</evidence>
<reference evidence="6" key="1">
    <citation type="journal article" date="2019" name="Int. J. Syst. Evol. Microbiol.">
        <title>The Global Catalogue of Microorganisms (GCM) 10K type strain sequencing project: providing services to taxonomists for standard genome sequencing and annotation.</title>
        <authorList>
            <consortium name="The Broad Institute Genomics Platform"/>
            <consortium name="The Broad Institute Genome Sequencing Center for Infectious Disease"/>
            <person name="Wu L."/>
            <person name="Ma J."/>
        </authorList>
    </citation>
    <scope>NUCLEOTIDE SEQUENCE [LARGE SCALE GENOMIC DNA]</scope>
    <source>
        <strain evidence="6">CCUG 60525</strain>
    </source>
</reference>
<evidence type="ECO:0000256" key="2">
    <source>
        <dbReference type="ARBA" id="ARBA00023172"/>
    </source>
</evidence>
<proteinExistence type="predicted"/>
<accession>A0ABW3KCV5</accession>